<feature type="transmembrane region" description="Helical" evidence="8">
    <location>
        <begin position="249"/>
        <end position="269"/>
    </location>
</feature>
<dbReference type="PROSITE" id="PS00211">
    <property type="entry name" value="ABC_TRANSPORTER_1"/>
    <property type="match status" value="1"/>
</dbReference>
<feature type="transmembrane region" description="Helical" evidence="8">
    <location>
        <begin position="145"/>
        <end position="163"/>
    </location>
</feature>
<evidence type="ECO:0000256" key="3">
    <source>
        <dbReference type="ARBA" id="ARBA00022741"/>
    </source>
</evidence>
<dbReference type="FunFam" id="3.40.50.300:FF:000218">
    <property type="entry name" value="Multidrug ABC transporter ATP-binding protein"/>
    <property type="match status" value="1"/>
</dbReference>
<gene>
    <name evidence="11" type="ORF">NUH88_08555</name>
</gene>
<dbReference type="SUPFAM" id="SSF52540">
    <property type="entry name" value="P-loop containing nucleoside triphosphate hydrolases"/>
    <property type="match status" value="1"/>
</dbReference>
<evidence type="ECO:0000256" key="2">
    <source>
        <dbReference type="ARBA" id="ARBA00022692"/>
    </source>
</evidence>
<dbReference type="PROSITE" id="PS50893">
    <property type="entry name" value="ABC_TRANSPORTER_2"/>
    <property type="match status" value="1"/>
</dbReference>
<evidence type="ECO:0000259" key="10">
    <source>
        <dbReference type="PROSITE" id="PS50929"/>
    </source>
</evidence>
<dbReference type="PANTHER" id="PTHR43394:SF1">
    <property type="entry name" value="ATP-BINDING CASSETTE SUB-FAMILY B MEMBER 10, MITOCHONDRIAL"/>
    <property type="match status" value="1"/>
</dbReference>
<dbReference type="InterPro" id="IPR027417">
    <property type="entry name" value="P-loop_NTPase"/>
</dbReference>
<dbReference type="InterPro" id="IPR011527">
    <property type="entry name" value="ABC1_TM_dom"/>
</dbReference>
<evidence type="ECO:0000256" key="4">
    <source>
        <dbReference type="ARBA" id="ARBA00022840"/>
    </source>
</evidence>
<dbReference type="Gene3D" id="1.20.1560.10">
    <property type="entry name" value="ABC transporter type 1, transmembrane domain"/>
    <property type="match status" value="1"/>
</dbReference>
<proteinExistence type="predicted"/>
<keyword evidence="2 8" id="KW-0812">Transmembrane</keyword>
<dbReference type="GO" id="GO:0005524">
    <property type="term" value="F:ATP binding"/>
    <property type="evidence" value="ECO:0007669"/>
    <property type="project" value="UniProtKB-KW"/>
</dbReference>
<keyword evidence="3" id="KW-0547">Nucleotide-binding</keyword>
<keyword evidence="12" id="KW-1185">Reference proteome</keyword>
<sequence length="596" mass="63635">MSEENSRRNLGPLRALMPFVAPYRLQIAGAMVALVVAAVTVLAMGNGLRHLVDNGFSAGDPELLDQAVIVLLGVVILLAGASYARFYLVSWIGERVVADIRKAVFNHVISLSPGYFETMRTGELLSRIATDTTLVQTVVGSSVSIALRNTLLFLGAMVMLLFTSAKLTGYVFLVVPIVVVPIIVFGRKVRKLSRETQDRVADLGSYAEETLYGIRAVQAFAHEPVDRANFGDRVEDALFTALRRIRARAALTAIVITLVFGSVAVILWIGGKDVLAGRISAGELSAFVFYAAVVAGSTGALSEVIGDLQRAAGAMERLMDLLKAESEVSVPANPVALPSPAKGLVSFENVGFRYPARPDVPSLSGMTASVKPGERVAIVGPSGAGKSTIFQLLLRFYDPQDGRVTIDGVDLRDADPVAFRSLIGLVPQEPVIFSDNALENIRYGRPDASDEEVRAAAEAANAKGFIEALPDGFATHLGEKGVRLSGGQRQRIAIARAILRDPAILLLDEATSALDAESERAVQKALEAIMPGRTTLVIAHRLATVLKADRILVLEEGRLVAEGRHAELLETSPLYRHLADLQFADSAAAGLAISAE</sequence>
<dbReference type="Pfam" id="PF00005">
    <property type="entry name" value="ABC_tran"/>
    <property type="match status" value="1"/>
</dbReference>
<dbReference type="AlphaFoldDB" id="A0A9J7AY64"/>
<dbReference type="SUPFAM" id="SSF90123">
    <property type="entry name" value="ABC transporter transmembrane region"/>
    <property type="match status" value="1"/>
</dbReference>
<keyword evidence="5 8" id="KW-1133">Transmembrane helix</keyword>
<keyword evidence="4" id="KW-0067">ATP-binding</keyword>
<reference evidence="11" key="1">
    <citation type="submission" date="2022-08" db="EMBL/GenBank/DDBJ databases">
        <title>Nisaea acidiphila sp. nov., isolated from a marine algal debris and emended description of the genus Nisaea Urios et al. 2008.</title>
        <authorList>
            <person name="Kwon K."/>
        </authorList>
    </citation>
    <scope>NUCLEOTIDE SEQUENCE</scope>
    <source>
        <strain evidence="11">MEBiC11861</strain>
    </source>
</reference>
<dbReference type="Gene3D" id="3.40.50.300">
    <property type="entry name" value="P-loop containing nucleotide triphosphate hydrolases"/>
    <property type="match status" value="1"/>
</dbReference>
<dbReference type="GO" id="GO:0090374">
    <property type="term" value="P:oligopeptide export from mitochondrion"/>
    <property type="evidence" value="ECO:0007669"/>
    <property type="project" value="TreeGrafter"/>
</dbReference>
<feature type="transmembrane region" description="Helical" evidence="8">
    <location>
        <begin position="169"/>
        <end position="186"/>
    </location>
</feature>
<dbReference type="CDD" id="cd18575">
    <property type="entry name" value="ABC_6TM_bac_exporter_ABCB8_10_like"/>
    <property type="match status" value="1"/>
</dbReference>
<protein>
    <submittedName>
        <fullName evidence="11">ABC transporter transmembrane domain-containing protein</fullName>
    </submittedName>
</protein>
<evidence type="ECO:0000313" key="11">
    <source>
        <dbReference type="EMBL" id="UUX51738.1"/>
    </source>
</evidence>
<dbReference type="SMART" id="SM00382">
    <property type="entry name" value="AAA"/>
    <property type="match status" value="1"/>
</dbReference>
<organism evidence="11 12">
    <name type="scientific">Nisaea acidiphila</name>
    <dbReference type="NCBI Taxonomy" id="1862145"/>
    <lineage>
        <taxon>Bacteria</taxon>
        <taxon>Pseudomonadati</taxon>
        <taxon>Pseudomonadota</taxon>
        <taxon>Alphaproteobacteria</taxon>
        <taxon>Rhodospirillales</taxon>
        <taxon>Thalassobaculaceae</taxon>
        <taxon>Nisaea</taxon>
    </lineage>
</organism>
<feature type="transmembrane region" description="Helical" evidence="8">
    <location>
        <begin position="21"/>
        <end position="43"/>
    </location>
</feature>
<dbReference type="InterPro" id="IPR036640">
    <property type="entry name" value="ABC1_TM_sf"/>
</dbReference>
<evidence type="ECO:0000256" key="7">
    <source>
        <dbReference type="ARBA" id="ARBA00024725"/>
    </source>
</evidence>
<dbReference type="Pfam" id="PF00664">
    <property type="entry name" value="ABC_membrane"/>
    <property type="match status" value="1"/>
</dbReference>
<dbReference type="RefSeq" id="WP_257771402.1">
    <property type="nucleotide sequence ID" value="NZ_CP102480.1"/>
</dbReference>
<comment type="subcellular location">
    <subcellularLocation>
        <location evidence="1">Cell membrane</location>
        <topology evidence="1">Multi-pass membrane protein</topology>
    </subcellularLocation>
</comment>
<dbReference type="InterPro" id="IPR011918">
    <property type="entry name" value="ABC_MsbA_ATP-bd"/>
</dbReference>
<evidence type="ECO:0000256" key="1">
    <source>
        <dbReference type="ARBA" id="ARBA00004651"/>
    </source>
</evidence>
<evidence type="ECO:0000256" key="5">
    <source>
        <dbReference type="ARBA" id="ARBA00022989"/>
    </source>
</evidence>
<name>A0A9J7AY64_9PROT</name>
<evidence type="ECO:0000256" key="6">
    <source>
        <dbReference type="ARBA" id="ARBA00023136"/>
    </source>
</evidence>
<dbReference type="GO" id="GO:0015421">
    <property type="term" value="F:ABC-type oligopeptide transporter activity"/>
    <property type="evidence" value="ECO:0007669"/>
    <property type="project" value="TreeGrafter"/>
</dbReference>
<feature type="transmembrane region" description="Helical" evidence="8">
    <location>
        <begin position="63"/>
        <end position="84"/>
    </location>
</feature>
<accession>A0A9J7AY64</accession>
<dbReference type="PROSITE" id="PS50929">
    <property type="entry name" value="ABC_TM1F"/>
    <property type="match status" value="1"/>
</dbReference>
<feature type="domain" description="ABC transmembrane type-1" evidence="10">
    <location>
        <begin position="28"/>
        <end position="310"/>
    </location>
</feature>
<dbReference type="PANTHER" id="PTHR43394">
    <property type="entry name" value="ATP-DEPENDENT PERMEASE MDL1, MITOCHONDRIAL"/>
    <property type="match status" value="1"/>
</dbReference>
<dbReference type="GO" id="GO:0016887">
    <property type="term" value="F:ATP hydrolysis activity"/>
    <property type="evidence" value="ECO:0007669"/>
    <property type="project" value="InterPro"/>
</dbReference>
<dbReference type="InterPro" id="IPR003593">
    <property type="entry name" value="AAA+_ATPase"/>
</dbReference>
<dbReference type="InterPro" id="IPR039421">
    <property type="entry name" value="Type_1_exporter"/>
</dbReference>
<evidence type="ECO:0000259" key="9">
    <source>
        <dbReference type="PROSITE" id="PS50893"/>
    </source>
</evidence>
<dbReference type="InterPro" id="IPR017871">
    <property type="entry name" value="ABC_transporter-like_CS"/>
</dbReference>
<feature type="domain" description="ABC transporter" evidence="9">
    <location>
        <begin position="345"/>
        <end position="581"/>
    </location>
</feature>
<dbReference type="NCBIfam" id="TIGR02204">
    <property type="entry name" value="MsbA_rel"/>
    <property type="match status" value="1"/>
</dbReference>
<dbReference type="EMBL" id="CP102480">
    <property type="protein sequence ID" value="UUX51738.1"/>
    <property type="molecule type" value="Genomic_DNA"/>
</dbReference>
<comment type="function">
    <text evidence="7">Part of an ABC transporter complex. Transmembrane domains (TMD) form a pore in the inner membrane and the ATP-binding domain (NBD) is responsible for energy generation.</text>
</comment>
<dbReference type="KEGG" id="naci:NUH88_08555"/>
<dbReference type="GO" id="GO:0005886">
    <property type="term" value="C:plasma membrane"/>
    <property type="evidence" value="ECO:0007669"/>
    <property type="project" value="UniProtKB-SubCell"/>
</dbReference>
<evidence type="ECO:0000313" key="12">
    <source>
        <dbReference type="Proteomes" id="UP001060336"/>
    </source>
</evidence>
<dbReference type="Proteomes" id="UP001060336">
    <property type="component" value="Chromosome"/>
</dbReference>
<feature type="transmembrane region" description="Helical" evidence="8">
    <location>
        <begin position="289"/>
        <end position="308"/>
    </location>
</feature>
<evidence type="ECO:0000256" key="8">
    <source>
        <dbReference type="SAM" id="Phobius"/>
    </source>
</evidence>
<keyword evidence="6 8" id="KW-0472">Membrane</keyword>
<dbReference type="InterPro" id="IPR003439">
    <property type="entry name" value="ABC_transporter-like_ATP-bd"/>
</dbReference>